<feature type="region of interest" description="Disordered" evidence="3">
    <location>
        <begin position="256"/>
        <end position="277"/>
    </location>
</feature>
<dbReference type="InterPro" id="IPR036420">
    <property type="entry name" value="BRCT_dom_sf"/>
</dbReference>
<evidence type="ECO:0000313" key="6">
    <source>
        <dbReference type="EMBL" id="KAF2074883.1"/>
    </source>
</evidence>
<accession>A0A8J4PU68</accession>
<dbReference type="PROSITE" id="PS50172">
    <property type="entry name" value="BRCT"/>
    <property type="match status" value="1"/>
</dbReference>
<keyword evidence="2" id="KW-0175">Coiled coil</keyword>
<keyword evidence="1" id="KW-0694">RNA-binding</keyword>
<proteinExistence type="predicted"/>
<evidence type="ECO:0000313" key="7">
    <source>
        <dbReference type="Proteomes" id="UP000695562"/>
    </source>
</evidence>
<feature type="region of interest" description="Disordered" evidence="3">
    <location>
        <begin position="296"/>
        <end position="331"/>
    </location>
</feature>
<evidence type="ECO:0000259" key="5">
    <source>
        <dbReference type="PROSITE" id="PS50172"/>
    </source>
</evidence>
<keyword evidence="7" id="KW-1185">Reference proteome</keyword>
<evidence type="ECO:0000256" key="2">
    <source>
        <dbReference type="SAM" id="Coils"/>
    </source>
</evidence>
<dbReference type="GO" id="GO:0003723">
    <property type="term" value="F:RNA binding"/>
    <property type="evidence" value="ECO:0007669"/>
    <property type="project" value="UniProtKB-UniRule"/>
</dbReference>
<dbReference type="EMBL" id="AJWJ01000124">
    <property type="protein sequence ID" value="KAF2074883.1"/>
    <property type="molecule type" value="Genomic_DNA"/>
</dbReference>
<feature type="domain" description="RRM" evidence="4">
    <location>
        <begin position="514"/>
        <end position="610"/>
    </location>
</feature>
<feature type="coiled-coil region" evidence="2">
    <location>
        <begin position="340"/>
        <end position="392"/>
    </location>
</feature>
<dbReference type="InterPro" id="IPR000504">
    <property type="entry name" value="RRM_dom"/>
</dbReference>
<dbReference type="Gene3D" id="3.40.50.10190">
    <property type="entry name" value="BRCT domain"/>
    <property type="match status" value="1"/>
</dbReference>
<evidence type="ECO:0000256" key="3">
    <source>
        <dbReference type="SAM" id="MobiDB-lite"/>
    </source>
</evidence>
<protein>
    <recommendedName>
        <fullName evidence="8">BRCT domain-containing protein</fullName>
    </recommendedName>
</protein>
<evidence type="ECO:0000259" key="4">
    <source>
        <dbReference type="PROSITE" id="PS50102"/>
    </source>
</evidence>
<feature type="compositionally biased region" description="Low complexity" evidence="3">
    <location>
        <begin position="296"/>
        <end position="327"/>
    </location>
</feature>
<evidence type="ECO:0000256" key="1">
    <source>
        <dbReference type="PROSITE-ProRule" id="PRU00176"/>
    </source>
</evidence>
<gene>
    <name evidence="6" type="ORF">CYY_003802</name>
</gene>
<dbReference type="Pfam" id="PF00533">
    <property type="entry name" value="BRCT"/>
    <property type="match status" value="1"/>
</dbReference>
<feature type="domain" description="BRCT" evidence="5">
    <location>
        <begin position="3"/>
        <end position="99"/>
    </location>
</feature>
<organism evidence="6 7">
    <name type="scientific">Polysphondylium violaceum</name>
    <dbReference type="NCBI Taxonomy" id="133409"/>
    <lineage>
        <taxon>Eukaryota</taxon>
        <taxon>Amoebozoa</taxon>
        <taxon>Evosea</taxon>
        <taxon>Eumycetozoa</taxon>
        <taxon>Dictyostelia</taxon>
        <taxon>Dictyosteliales</taxon>
        <taxon>Dictyosteliaceae</taxon>
        <taxon>Polysphondylium</taxon>
    </lineage>
</organism>
<reference evidence="6" key="1">
    <citation type="submission" date="2020-01" db="EMBL/GenBank/DDBJ databases">
        <title>Development of genomics and gene disruption for Polysphondylium violaceum indicates a role for the polyketide synthase stlB in stalk morphogenesis.</title>
        <authorList>
            <person name="Narita B."/>
            <person name="Kawabe Y."/>
            <person name="Kin K."/>
            <person name="Saito T."/>
            <person name="Gibbs R."/>
            <person name="Kuspa A."/>
            <person name="Muzny D."/>
            <person name="Queller D."/>
            <person name="Richards S."/>
            <person name="Strassman J."/>
            <person name="Sucgang R."/>
            <person name="Worley K."/>
            <person name="Schaap P."/>
        </authorList>
    </citation>
    <scope>NUCLEOTIDE SEQUENCE</scope>
    <source>
        <strain evidence="6">QSvi11</strain>
    </source>
</reference>
<comment type="caution">
    <text evidence="6">The sequence shown here is derived from an EMBL/GenBank/DDBJ whole genome shotgun (WGS) entry which is preliminary data.</text>
</comment>
<dbReference type="SUPFAM" id="SSF52113">
    <property type="entry name" value="BRCT domain"/>
    <property type="match status" value="1"/>
</dbReference>
<sequence length="665" mass="76054">MEQQTKSFVGANFYLDLSLGVGYSKKKQIIQFIKDQKGVIDFSCSNKTNYFITTVENIDDSNNYKTLSAIKHGAHVVEELFIFDCLDKNEIQDFTTYRHIVGTNTISNKKISSSFTTTPTTSTAPKLSTYTFTPSSLTSTTATKPLLSNTTTTTTSSIFSSSSLFSSNYKYTPPPPISFNVKPIPTYTPTIAPTFSYTSLLKPVVPISSPVLSSPTIVQPKTSTTIQPKVSKSLSTKEAEEDIASFFAFDLFDDDEDDQEEQESFGGSLDEYQDDEESMSDSFDIFDLFNDDSESTITPTITTLPTTNNKPSQPQPSTTTTTKSNSESQKRKDLLELKKSSRLELLNQKENQKKQLLEQKRVEKELKLLALNAEKEKRIEIERERRKKVLETVKSKVTFVSSNTSSFSSPSFFTLDKQDKDKSGYENNVYLKQVKEEKKRKQKEAKELESLQKAQEKEQRKQAYLDGVEREKQQQELEKQKALEAFLVRKAKREAKALLGEKPVVVEKPDEDLRKIFVGGIDFKDIQENKKLRPKEKLAIQKKRLDSLVKYMNNFGRVQKRNVFENHFFITFEDISSAAKAKSYFENIEHRKIVSTSIKSQLVLLKLNELIAPNHKFYVKIVKSQAQAEKKEVQKERQVQAKIEQDKVDEEIKWESQFDDWDVAK</sequence>
<dbReference type="OrthoDB" id="21665at2759"/>
<evidence type="ECO:0008006" key="8">
    <source>
        <dbReference type="Google" id="ProtNLM"/>
    </source>
</evidence>
<dbReference type="InterPro" id="IPR035979">
    <property type="entry name" value="RBD_domain_sf"/>
</dbReference>
<dbReference type="InterPro" id="IPR001357">
    <property type="entry name" value="BRCT_dom"/>
</dbReference>
<dbReference type="PROSITE" id="PS50102">
    <property type="entry name" value="RRM"/>
    <property type="match status" value="1"/>
</dbReference>
<name>A0A8J4PU68_9MYCE</name>
<dbReference type="SUPFAM" id="SSF54928">
    <property type="entry name" value="RNA-binding domain, RBD"/>
    <property type="match status" value="1"/>
</dbReference>
<feature type="coiled-coil region" evidence="2">
    <location>
        <begin position="431"/>
        <end position="485"/>
    </location>
</feature>
<dbReference type="Proteomes" id="UP000695562">
    <property type="component" value="Unassembled WGS sequence"/>
</dbReference>
<dbReference type="AlphaFoldDB" id="A0A8J4PU68"/>